<gene>
    <name evidence="2" type="ORF">BU14_0025s0066</name>
</gene>
<feature type="region of interest" description="Disordered" evidence="1">
    <location>
        <begin position="206"/>
        <end position="242"/>
    </location>
</feature>
<evidence type="ECO:0000256" key="1">
    <source>
        <dbReference type="SAM" id="MobiDB-lite"/>
    </source>
</evidence>
<proteinExistence type="predicted"/>
<reference evidence="2 3" key="1">
    <citation type="submission" date="2017-03" db="EMBL/GenBank/DDBJ databases">
        <title>WGS assembly of Porphyra umbilicalis.</title>
        <authorList>
            <person name="Brawley S.H."/>
            <person name="Blouin N.A."/>
            <person name="Ficko-Blean E."/>
            <person name="Wheeler G.L."/>
            <person name="Lohr M."/>
            <person name="Goodson H.V."/>
            <person name="Jenkins J.W."/>
            <person name="Blaby-Haas C.E."/>
            <person name="Helliwell K.E."/>
            <person name="Chan C."/>
            <person name="Marriage T."/>
            <person name="Bhattacharya D."/>
            <person name="Klein A.S."/>
            <person name="Badis Y."/>
            <person name="Brodie J."/>
            <person name="Cao Y."/>
            <person name="Collen J."/>
            <person name="Dittami S.M."/>
            <person name="Gachon C.M."/>
            <person name="Green B.R."/>
            <person name="Karpowicz S."/>
            <person name="Kim J.W."/>
            <person name="Kudahl U."/>
            <person name="Lin S."/>
            <person name="Michel G."/>
            <person name="Mittag M."/>
            <person name="Olson B.J."/>
            <person name="Pangilinan J."/>
            <person name="Peng Y."/>
            <person name="Qiu H."/>
            <person name="Shu S."/>
            <person name="Singer J.T."/>
            <person name="Smith A.G."/>
            <person name="Sprecher B.N."/>
            <person name="Wagner V."/>
            <person name="Wang W."/>
            <person name="Wang Z.-Y."/>
            <person name="Yan J."/>
            <person name="Yarish C."/>
            <person name="Zoeuner-Riek S."/>
            <person name="Zhuang Y."/>
            <person name="Zou Y."/>
            <person name="Lindquist E.A."/>
            <person name="Grimwood J."/>
            <person name="Barry K."/>
            <person name="Rokhsar D.S."/>
            <person name="Schmutz J."/>
            <person name="Stiller J.W."/>
            <person name="Grossman A.R."/>
            <person name="Prochnik S.E."/>
        </authorList>
    </citation>
    <scope>NUCLEOTIDE SEQUENCE [LARGE SCALE GENOMIC DNA]</scope>
    <source>
        <strain evidence="2">4086291</strain>
    </source>
</reference>
<evidence type="ECO:0000313" key="3">
    <source>
        <dbReference type="Proteomes" id="UP000218209"/>
    </source>
</evidence>
<dbReference type="Proteomes" id="UP000218209">
    <property type="component" value="Unassembled WGS sequence"/>
</dbReference>
<accession>A0A1X6PK69</accession>
<dbReference type="AlphaFoldDB" id="A0A1X6PK69"/>
<feature type="region of interest" description="Disordered" evidence="1">
    <location>
        <begin position="1"/>
        <end position="74"/>
    </location>
</feature>
<evidence type="ECO:0000313" key="2">
    <source>
        <dbReference type="EMBL" id="OSX81185.1"/>
    </source>
</evidence>
<feature type="compositionally biased region" description="Low complexity" evidence="1">
    <location>
        <begin position="59"/>
        <end position="68"/>
    </location>
</feature>
<feature type="compositionally biased region" description="Gly residues" evidence="1">
    <location>
        <begin position="14"/>
        <end position="30"/>
    </location>
</feature>
<organism evidence="2 3">
    <name type="scientific">Porphyra umbilicalis</name>
    <name type="common">Purple laver</name>
    <name type="synonym">Red alga</name>
    <dbReference type="NCBI Taxonomy" id="2786"/>
    <lineage>
        <taxon>Eukaryota</taxon>
        <taxon>Rhodophyta</taxon>
        <taxon>Bangiophyceae</taxon>
        <taxon>Bangiales</taxon>
        <taxon>Bangiaceae</taxon>
        <taxon>Porphyra</taxon>
    </lineage>
</organism>
<keyword evidence="3" id="KW-1185">Reference proteome</keyword>
<feature type="region of interest" description="Disordered" evidence="1">
    <location>
        <begin position="298"/>
        <end position="317"/>
    </location>
</feature>
<dbReference type="EMBL" id="KV918765">
    <property type="protein sequence ID" value="OSX81185.1"/>
    <property type="molecule type" value="Genomic_DNA"/>
</dbReference>
<sequence>MGATREPIAAWGGACRGGGGGGVVGAGGRRCGTPPSPAPTREGEERRSAVRAAGRDVPPRAALPAKELPPARRPPPAMAWVHRLSAAAAAAAAAVAVATAAVAAVGTVAAAAAAHAVDGAYVRRFVTAAATAQTGALLAAVHSALSATLRATPRIDAPSPAAALVKVATTASHHGGEGPAAVDAYANAVVCRGGDADAAVFAWSPACPTPPPPSPPLGSRSARRRRRSRRGRRARPPRRRRWRWGASAWSTATRFGHAVDPGGVAHGAAGAPSPWLSPSAAVAAADRAARVAAEYDADPTPEAGVPPPAAPAMNTVPTRSACAPRTTRCGRALGGAAAHRVVRAANPAVAAVLDGGRLPMVTARAAVGWAPRRARSGGGGLATAGDAVGRLRVFGPLGPSPALAAALACPVGSARSAHGGGRHTLYGA</sequence>
<feature type="compositionally biased region" description="Basic and acidic residues" evidence="1">
    <location>
        <begin position="41"/>
        <end position="58"/>
    </location>
</feature>
<name>A0A1X6PK69_PORUM</name>
<feature type="compositionally biased region" description="Pro residues" evidence="1">
    <location>
        <begin position="207"/>
        <end position="216"/>
    </location>
</feature>
<feature type="compositionally biased region" description="Basic residues" evidence="1">
    <location>
        <begin position="221"/>
        <end position="242"/>
    </location>
</feature>
<protein>
    <submittedName>
        <fullName evidence="2">Uncharacterized protein</fullName>
    </submittedName>
</protein>